<accession>A0ABV1RHF2</accession>
<dbReference type="Pfam" id="PF01584">
    <property type="entry name" value="CheW"/>
    <property type="match status" value="1"/>
</dbReference>
<dbReference type="InterPro" id="IPR036061">
    <property type="entry name" value="CheW-like_dom_sf"/>
</dbReference>
<dbReference type="Gene3D" id="2.40.50.180">
    <property type="entry name" value="CheA-289, Domain 4"/>
    <property type="match status" value="1"/>
</dbReference>
<organism evidence="2 3">
    <name type="scientific">Catenovulum sediminis</name>
    <dbReference type="NCBI Taxonomy" id="1740262"/>
    <lineage>
        <taxon>Bacteria</taxon>
        <taxon>Pseudomonadati</taxon>
        <taxon>Pseudomonadota</taxon>
        <taxon>Gammaproteobacteria</taxon>
        <taxon>Alteromonadales</taxon>
        <taxon>Alteromonadaceae</taxon>
        <taxon>Catenovulum</taxon>
    </lineage>
</organism>
<protein>
    <submittedName>
        <fullName evidence="2">Chemotaxis protein CheW</fullName>
    </submittedName>
</protein>
<name>A0ABV1RHF2_9ALTE</name>
<feature type="domain" description="CheW-like" evidence="1">
    <location>
        <begin position="2"/>
        <end position="137"/>
    </location>
</feature>
<dbReference type="PANTHER" id="PTHR22617">
    <property type="entry name" value="CHEMOTAXIS SENSOR HISTIDINE KINASE-RELATED"/>
    <property type="match status" value="1"/>
</dbReference>
<dbReference type="SMART" id="SM00260">
    <property type="entry name" value="CheW"/>
    <property type="match status" value="1"/>
</dbReference>
<sequence length="149" mass="16838">MTDKWVSFFIENERYCCNIEEIKEVLPYTESNPFPGSSAEADGILNIRNEIITILNGPKLFRCENNSVQNNILIVETKTADRMGITIDKVDQIIEFSPDQIESNALEHSEWIKGTVNLNNQLTMVVDFAELAERTAPEPDDITDALTNS</sequence>
<dbReference type="EMBL" id="JBELOE010000211">
    <property type="protein sequence ID" value="MER2492378.1"/>
    <property type="molecule type" value="Genomic_DNA"/>
</dbReference>
<comment type="caution">
    <text evidence="2">The sequence shown here is derived from an EMBL/GenBank/DDBJ whole genome shotgun (WGS) entry which is preliminary data.</text>
</comment>
<evidence type="ECO:0000313" key="3">
    <source>
        <dbReference type="Proteomes" id="UP001467690"/>
    </source>
</evidence>
<proteinExistence type="predicted"/>
<reference evidence="2 3" key="1">
    <citation type="submission" date="2024-06" db="EMBL/GenBank/DDBJ databases">
        <authorList>
            <person name="Chen R.Y."/>
        </authorList>
    </citation>
    <scope>NUCLEOTIDE SEQUENCE [LARGE SCALE GENOMIC DNA]</scope>
    <source>
        <strain evidence="2 3">D2</strain>
    </source>
</reference>
<dbReference type="Proteomes" id="UP001467690">
    <property type="component" value="Unassembled WGS sequence"/>
</dbReference>
<dbReference type="Gene3D" id="2.30.30.40">
    <property type="entry name" value="SH3 Domains"/>
    <property type="match status" value="1"/>
</dbReference>
<evidence type="ECO:0000259" key="1">
    <source>
        <dbReference type="PROSITE" id="PS50851"/>
    </source>
</evidence>
<dbReference type="InterPro" id="IPR039315">
    <property type="entry name" value="CheW"/>
</dbReference>
<dbReference type="RefSeq" id="WP_143871186.1">
    <property type="nucleotide sequence ID" value="NZ_CP041660.1"/>
</dbReference>
<dbReference type="InterPro" id="IPR002545">
    <property type="entry name" value="CheW-lke_dom"/>
</dbReference>
<dbReference type="SUPFAM" id="SSF50341">
    <property type="entry name" value="CheW-like"/>
    <property type="match status" value="1"/>
</dbReference>
<dbReference type="PROSITE" id="PS50851">
    <property type="entry name" value="CHEW"/>
    <property type="match status" value="1"/>
</dbReference>
<dbReference type="PANTHER" id="PTHR22617:SF23">
    <property type="entry name" value="CHEMOTAXIS PROTEIN CHEW"/>
    <property type="match status" value="1"/>
</dbReference>
<keyword evidence="3" id="KW-1185">Reference proteome</keyword>
<gene>
    <name evidence="2" type="ORF">ABS311_10855</name>
</gene>
<evidence type="ECO:0000313" key="2">
    <source>
        <dbReference type="EMBL" id="MER2492378.1"/>
    </source>
</evidence>